<protein>
    <submittedName>
        <fullName evidence="1">Transposase</fullName>
    </submittedName>
</protein>
<accession>A0A6P1E0I8</accession>
<sequence length="137" mass="15061">MMQVVTRQQPSIHAAYQGAREEIPVTRRAVYDKFNGLKPEISAALVGDSAEQAGRVITSLEATRTPLLRDYRVKILDGNALGGREHRLDETRGQSAAPLPGKALVVFEPALEVITWMIPEVDADTQERAMLPRLEGA</sequence>
<reference evidence="1 2" key="2">
    <citation type="submission" date="2020-02" db="EMBL/GenBank/DDBJ databases">
        <title>Genome sequences of Thiorhodococcus mannitoliphagus and Thiorhodococcus minor, purple sulfur photosynthetic bacteria in the gammaproteobacterial family, Chromatiaceae.</title>
        <authorList>
            <person name="Aviles F.A."/>
            <person name="Meyer T.E."/>
            <person name="Kyndt J.A."/>
        </authorList>
    </citation>
    <scope>NUCLEOTIDE SEQUENCE [LARGE SCALE GENOMIC DNA]</scope>
    <source>
        <strain evidence="1 2">DSM 18266</strain>
    </source>
</reference>
<gene>
    <name evidence="1" type="ORF">G3480_21265</name>
</gene>
<comment type="caution">
    <text evidence="1">The sequence shown here is derived from an EMBL/GenBank/DDBJ whole genome shotgun (WGS) entry which is preliminary data.</text>
</comment>
<dbReference type="Proteomes" id="UP000471640">
    <property type="component" value="Unassembled WGS sequence"/>
</dbReference>
<evidence type="ECO:0000313" key="2">
    <source>
        <dbReference type="Proteomes" id="UP000471640"/>
    </source>
</evidence>
<proteinExistence type="predicted"/>
<reference evidence="2" key="1">
    <citation type="journal article" date="2020" name="Microbiol. Resour. Announc.">
        <title>Draft Genome Sequences of Thiorhodococcus mannitoliphagus and Thiorhodococcus minor, Purple Sulfur Photosynthetic Bacteria in the Gammaproteobacterial Family Chromatiaceae.</title>
        <authorList>
            <person name="Aviles F.A."/>
            <person name="Meyer T.E."/>
            <person name="Kyndt J.A."/>
        </authorList>
    </citation>
    <scope>NUCLEOTIDE SEQUENCE [LARGE SCALE GENOMIC DNA]</scope>
    <source>
        <strain evidence="2">DSM 18266</strain>
    </source>
</reference>
<dbReference type="AlphaFoldDB" id="A0A6P1E0I8"/>
<feature type="non-terminal residue" evidence="1">
    <location>
        <position position="137"/>
    </location>
</feature>
<dbReference type="EMBL" id="JAAIJR010000127">
    <property type="protein sequence ID" value="NEX22801.1"/>
    <property type="molecule type" value="Genomic_DNA"/>
</dbReference>
<organism evidence="1 2">
    <name type="scientific">Thiorhodococcus mannitoliphagus</name>
    <dbReference type="NCBI Taxonomy" id="329406"/>
    <lineage>
        <taxon>Bacteria</taxon>
        <taxon>Pseudomonadati</taxon>
        <taxon>Pseudomonadota</taxon>
        <taxon>Gammaproteobacteria</taxon>
        <taxon>Chromatiales</taxon>
        <taxon>Chromatiaceae</taxon>
        <taxon>Thiorhodococcus</taxon>
    </lineage>
</organism>
<evidence type="ECO:0000313" key="1">
    <source>
        <dbReference type="EMBL" id="NEX22801.1"/>
    </source>
</evidence>
<name>A0A6P1E0I8_9GAMM</name>
<keyword evidence="2" id="KW-1185">Reference proteome</keyword>